<comment type="caution">
    <text evidence="3">The sequence shown here is derived from an EMBL/GenBank/DDBJ whole genome shotgun (WGS) entry which is preliminary data.</text>
</comment>
<dbReference type="PANTHER" id="PTHR35450:SF2">
    <property type="entry name" value="REVERSE TRANSCRIPTASE DOMAIN-CONTAINING PROTEIN"/>
    <property type="match status" value="1"/>
</dbReference>
<evidence type="ECO:0000259" key="2">
    <source>
        <dbReference type="PROSITE" id="PS50878"/>
    </source>
</evidence>
<sequence length="634" mass="69572">MHDVQCSEPGNRKAVAKARRRVGRINSSLAQQRLRHRFDTDEKVCVERILTAAQSTVTARTNAGSAQPSGSPVLPSEAPDDGGTCPIPGARLHEFFTAVSSTVHAFEPLAPTGAPFRAALSRLPVASSDVELLQDAPCADEIEDQMQRARGSSSSGLDGVGYDIYKMFLPQLLPALHAAFACCWKFKRVPQSWKVGVVRLLYKKGDRLDPSNWRPICLQQAIYKLDTGVLSRRFTGWLDANGRHAEAQKGFRAMNGCGEHNFFAAMLVDQARRKHQELHVVWYDFANAFGSVPHDLLWEALERQGVPPDFIACCRGLYSDAAFTIGNAADGTTAPIALQVGVFQGCPLSPHLFTAAIAPLLHALKLLPDTGIKLSSVDRPGAAAYADDLKTFSSTVDGIQRQHSVVQDFLRWTGMAANPHKCSTLSVQRDLRGLHKTQDIGLQLDGASIPALSAAESYQYLGIGDGLDHVRRRVELAPVLVQLKLDATALLQSGLAPWQVVKAVKVYLYPRVEYALRHLRPFTQQLEGFDRHLVRGLRHLLHLPLNATSAFFYAPVSRGGLGLLPLTRHGTSCPLMTGRIVTRSWASSFSTASWGRRAQHHLSEGMLILGRCGSTSVVTFNASACSSRWRQRWR</sequence>
<accession>A0AAV0UBV0</accession>
<dbReference type="PANTHER" id="PTHR35450">
    <property type="entry name" value="REVERSE TRANSCRIPTASE DOMAIN-CONTAINING PROTEIN"/>
    <property type="match status" value="1"/>
</dbReference>
<evidence type="ECO:0000256" key="1">
    <source>
        <dbReference type="SAM" id="MobiDB-lite"/>
    </source>
</evidence>
<organism evidence="3 4">
    <name type="scientific">Peronospora destructor</name>
    <dbReference type="NCBI Taxonomy" id="86335"/>
    <lineage>
        <taxon>Eukaryota</taxon>
        <taxon>Sar</taxon>
        <taxon>Stramenopiles</taxon>
        <taxon>Oomycota</taxon>
        <taxon>Peronosporomycetes</taxon>
        <taxon>Peronosporales</taxon>
        <taxon>Peronosporaceae</taxon>
        <taxon>Peronospora</taxon>
    </lineage>
</organism>
<dbReference type="PROSITE" id="PS50878">
    <property type="entry name" value="RT_POL"/>
    <property type="match status" value="1"/>
</dbReference>
<dbReference type="InterPro" id="IPR000477">
    <property type="entry name" value="RT_dom"/>
</dbReference>
<dbReference type="Pfam" id="PF00078">
    <property type="entry name" value="RVT_1"/>
    <property type="match status" value="1"/>
</dbReference>
<evidence type="ECO:0000313" key="3">
    <source>
        <dbReference type="EMBL" id="CAI5734302.1"/>
    </source>
</evidence>
<dbReference type="CDD" id="cd01650">
    <property type="entry name" value="RT_nLTR_like"/>
    <property type="match status" value="1"/>
</dbReference>
<protein>
    <recommendedName>
        <fullName evidence="2">Reverse transcriptase domain-containing protein</fullName>
    </recommendedName>
</protein>
<gene>
    <name evidence="3" type="ORF">PDE001_LOCUS5669</name>
</gene>
<feature type="domain" description="Reverse transcriptase" evidence="2">
    <location>
        <begin position="182"/>
        <end position="465"/>
    </location>
</feature>
<proteinExistence type="predicted"/>
<keyword evidence="4" id="KW-1185">Reference proteome</keyword>
<name>A0AAV0UBV0_9STRA</name>
<dbReference type="AlphaFoldDB" id="A0AAV0UBV0"/>
<feature type="region of interest" description="Disordered" evidence="1">
    <location>
        <begin position="58"/>
        <end position="80"/>
    </location>
</feature>
<dbReference type="SUPFAM" id="SSF56672">
    <property type="entry name" value="DNA/RNA polymerases"/>
    <property type="match status" value="1"/>
</dbReference>
<reference evidence="3" key="1">
    <citation type="submission" date="2022-12" db="EMBL/GenBank/DDBJ databases">
        <authorList>
            <person name="Webb A."/>
        </authorList>
    </citation>
    <scope>NUCLEOTIDE SEQUENCE</scope>
    <source>
        <strain evidence="3">Pd1</strain>
    </source>
</reference>
<dbReference type="Proteomes" id="UP001162029">
    <property type="component" value="Unassembled WGS sequence"/>
</dbReference>
<feature type="compositionally biased region" description="Polar residues" evidence="1">
    <location>
        <begin position="58"/>
        <end position="70"/>
    </location>
</feature>
<evidence type="ECO:0000313" key="4">
    <source>
        <dbReference type="Proteomes" id="UP001162029"/>
    </source>
</evidence>
<dbReference type="EMBL" id="CANTFM010001054">
    <property type="protein sequence ID" value="CAI5734302.1"/>
    <property type="molecule type" value="Genomic_DNA"/>
</dbReference>
<dbReference type="InterPro" id="IPR043502">
    <property type="entry name" value="DNA/RNA_pol_sf"/>
</dbReference>